<accession>A0ABR2XD17</accession>
<comment type="caution">
    <text evidence="2">The sequence shown here is derived from an EMBL/GenBank/DDBJ whole genome shotgun (WGS) entry which is preliminary data.</text>
</comment>
<organism evidence="2 3">
    <name type="scientific">Seiridium cardinale</name>
    <dbReference type="NCBI Taxonomy" id="138064"/>
    <lineage>
        <taxon>Eukaryota</taxon>
        <taxon>Fungi</taxon>
        <taxon>Dikarya</taxon>
        <taxon>Ascomycota</taxon>
        <taxon>Pezizomycotina</taxon>
        <taxon>Sordariomycetes</taxon>
        <taxon>Xylariomycetidae</taxon>
        <taxon>Amphisphaeriales</taxon>
        <taxon>Sporocadaceae</taxon>
        <taxon>Seiridium</taxon>
    </lineage>
</organism>
<sequence length="184" mass="21015">MVRGSSVITDQRYYVVHRTETTKERSHVAVEDCDHMLRSAPTPGGNLKFNGRRPHRHGDRENHYVEERIERDPRVRTETSQSAVLHARALPTLAAYPGREFDYAHQNRRGNDPQGDAGYNRIITDSRKSQLGLSYHPLGSADAMVRADKQGVFVADYRRDSIKHESEKQKYGATGTRSSTWPQR</sequence>
<dbReference type="Proteomes" id="UP001465668">
    <property type="component" value="Unassembled WGS sequence"/>
</dbReference>
<dbReference type="EMBL" id="JARVKM010000072">
    <property type="protein sequence ID" value="KAK9771662.1"/>
    <property type="molecule type" value="Genomic_DNA"/>
</dbReference>
<feature type="compositionally biased region" description="Basic and acidic residues" evidence="1">
    <location>
        <begin position="158"/>
        <end position="170"/>
    </location>
</feature>
<feature type="compositionally biased region" description="Polar residues" evidence="1">
    <location>
        <begin position="175"/>
        <end position="184"/>
    </location>
</feature>
<keyword evidence="3" id="KW-1185">Reference proteome</keyword>
<feature type="region of interest" description="Disordered" evidence="1">
    <location>
        <begin position="39"/>
        <end position="60"/>
    </location>
</feature>
<name>A0ABR2XD17_9PEZI</name>
<reference evidence="2 3" key="1">
    <citation type="submission" date="2024-02" db="EMBL/GenBank/DDBJ databases">
        <title>First draft genome assembly of two strains of Seiridium cardinale.</title>
        <authorList>
            <person name="Emiliani G."/>
            <person name="Scali E."/>
        </authorList>
    </citation>
    <scope>NUCLEOTIDE SEQUENCE [LARGE SCALE GENOMIC DNA]</scope>
    <source>
        <strain evidence="2 3">BM-138-000479</strain>
    </source>
</reference>
<protein>
    <submittedName>
        <fullName evidence="2">Uncharacterized protein</fullName>
    </submittedName>
</protein>
<feature type="region of interest" description="Disordered" evidence="1">
    <location>
        <begin position="158"/>
        <end position="184"/>
    </location>
</feature>
<evidence type="ECO:0000313" key="3">
    <source>
        <dbReference type="Proteomes" id="UP001465668"/>
    </source>
</evidence>
<proteinExistence type="predicted"/>
<evidence type="ECO:0000256" key="1">
    <source>
        <dbReference type="SAM" id="MobiDB-lite"/>
    </source>
</evidence>
<evidence type="ECO:0000313" key="2">
    <source>
        <dbReference type="EMBL" id="KAK9771662.1"/>
    </source>
</evidence>
<gene>
    <name evidence="2" type="ORF">SCAR479_11733</name>
</gene>